<dbReference type="RefSeq" id="WP_319961028.1">
    <property type="nucleotide sequence ID" value="NZ_JAXARY010000005.1"/>
</dbReference>
<evidence type="ECO:0000256" key="1">
    <source>
        <dbReference type="ARBA" id="ARBA00022553"/>
    </source>
</evidence>
<feature type="transmembrane region" description="Helical" evidence="3">
    <location>
        <begin position="78"/>
        <end position="99"/>
    </location>
</feature>
<keyword evidence="3" id="KW-0812">Transmembrane</keyword>
<dbReference type="Proteomes" id="UP001284537">
    <property type="component" value="Unassembled WGS sequence"/>
</dbReference>
<keyword evidence="1" id="KW-0597">Phosphoprotein</keyword>
<keyword evidence="3" id="KW-1133">Transmembrane helix</keyword>
<dbReference type="SMART" id="SM00357">
    <property type="entry name" value="CSP"/>
    <property type="match status" value="1"/>
</dbReference>
<protein>
    <submittedName>
        <fullName evidence="5">Cold shock and DUF1294 domain-containing protein</fullName>
    </submittedName>
</protein>
<keyword evidence="3" id="KW-0472">Membrane</keyword>
<gene>
    <name evidence="5" type="ORF">QLH52_06855</name>
</gene>
<comment type="caution">
    <text evidence="5">The sequence shown here is derived from an EMBL/GenBank/DDBJ whole genome shotgun (WGS) entry which is preliminary data.</text>
</comment>
<dbReference type="InterPro" id="IPR019844">
    <property type="entry name" value="CSD_CS"/>
</dbReference>
<dbReference type="InterPro" id="IPR010718">
    <property type="entry name" value="DUF1294"/>
</dbReference>
<accession>A0ABU4UC00</accession>
<proteinExistence type="predicted"/>
<sequence length="232" mass="26107">MRLEGVIKKWNDEKGFGFIQPKSGPEIFIHIKGFYNQSRRPVIGDVVTFEIRVDAEGRPQAQQVKFEVAKLTLPIPSFLSSFYFLAAIGFLVFAGYWAYLGKIPILIFVLYLLASVITFFLYALDKHAARHGNWRTPESTLHLSSVIGGWPGALVAQTTLRHKSKKQPFRIVFWLTVLMNCGSLNWLLSTDGGVLLHQIDAIAINTSISKYVGLLQASSGHKKRVAEIRWSD</sequence>
<reference evidence="5 6" key="1">
    <citation type="submission" date="2023-11" db="EMBL/GenBank/DDBJ databases">
        <authorList>
            <person name="Ouyang M.-Y."/>
        </authorList>
    </citation>
    <scope>NUCLEOTIDE SEQUENCE [LARGE SCALE GENOMIC DNA]</scope>
    <source>
        <strain evidence="5 6">OY6</strain>
    </source>
</reference>
<dbReference type="SUPFAM" id="SSF50249">
    <property type="entry name" value="Nucleic acid-binding proteins"/>
    <property type="match status" value="1"/>
</dbReference>
<feature type="transmembrane region" description="Helical" evidence="3">
    <location>
        <begin position="171"/>
        <end position="188"/>
    </location>
</feature>
<dbReference type="InterPro" id="IPR012340">
    <property type="entry name" value="NA-bd_OB-fold"/>
</dbReference>
<dbReference type="Gene3D" id="2.40.50.140">
    <property type="entry name" value="Nucleic acid-binding proteins"/>
    <property type="match status" value="1"/>
</dbReference>
<comment type="subcellular location">
    <subcellularLocation>
        <location evidence="2">Cytoplasm</location>
    </subcellularLocation>
</comment>
<keyword evidence="6" id="KW-1185">Reference proteome</keyword>
<dbReference type="PANTHER" id="PTHR12962">
    <property type="entry name" value="CALCIUM-REGULATED HEAT STABLE PROTEIN CRHSP-24-RELATED"/>
    <property type="match status" value="1"/>
</dbReference>
<name>A0ABU4UC00_9GAMM</name>
<organism evidence="5 6">
    <name type="scientific">Methylomonas defluvii</name>
    <dbReference type="NCBI Taxonomy" id="3045149"/>
    <lineage>
        <taxon>Bacteria</taxon>
        <taxon>Pseudomonadati</taxon>
        <taxon>Pseudomonadota</taxon>
        <taxon>Gammaproteobacteria</taxon>
        <taxon>Methylococcales</taxon>
        <taxon>Methylococcaceae</taxon>
        <taxon>Methylomonas</taxon>
    </lineage>
</organism>
<feature type="transmembrane region" description="Helical" evidence="3">
    <location>
        <begin position="105"/>
        <end position="124"/>
    </location>
</feature>
<dbReference type="InterPro" id="IPR002059">
    <property type="entry name" value="CSP_DNA-bd"/>
</dbReference>
<evidence type="ECO:0000256" key="2">
    <source>
        <dbReference type="RuleBase" id="RU000408"/>
    </source>
</evidence>
<dbReference type="EMBL" id="JAXARY010000005">
    <property type="protein sequence ID" value="MDX8126994.1"/>
    <property type="molecule type" value="Genomic_DNA"/>
</dbReference>
<dbReference type="Pfam" id="PF06961">
    <property type="entry name" value="DUF1294"/>
    <property type="match status" value="1"/>
</dbReference>
<evidence type="ECO:0000313" key="5">
    <source>
        <dbReference type="EMBL" id="MDX8126994.1"/>
    </source>
</evidence>
<dbReference type="InterPro" id="IPR052069">
    <property type="entry name" value="Ca-reg_mRNA-binding_domain"/>
</dbReference>
<dbReference type="CDD" id="cd04458">
    <property type="entry name" value="CSP_CDS"/>
    <property type="match status" value="1"/>
</dbReference>
<dbReference type="PANTHER" id="PTHR12962:SF1">
    <property type="entry name" value="COLD SHOCK DOMAIN-CONTAINING PROTEIN CG9705"/>
    <property type="match status" value="1"/>
</dbReference>
<evidence type="ECO:0000313" key="6">
    <source>
        <dbReference type="Proteomes" id="UP001284537"/>
    </source>
</evidence>
<evidence type="ECO:0000259" key="4">
    <source>
        <dbReference type="PROSITE" id="PS51857"/>
    </source>
</evidence>
<dbReference type="PROSITE" id="PS51857">
    <property type="entry name" value="CSD_2"/>
    <property type="match status" value="1"/>
</dbReference>
<dbReference type="InterPro" id="IPR011129">
    <property type="entry name" value="CSD"/>
</dbReference>
<evidence type="ECO:0000256" key="3">
    <source>
        <dbReference type="SAM" id="Phobius"/>
    </source>
</evidence>
<dbReference type="PROSITE" id="PS00352">
    <property type="entry name" value="CSD_1"/>
    <property type="match status" value="1"/>
</dbReference>
<dbReference type="Pfam" id="PF00313">
    <property type="entry name" value="CSD"/>
    <property type="match status" value="1"/>
</dbReference>
<feature type="domain" description="CSD" evidence="4">
    <location>
        <begin position="2"/>
        <end position="66"/>
    </location>
</feature>